<protein>
    <submittedName>
        <fullName evidence="1 3">Uncharacterized protein</fullName>
    </submittedName>
</protein>
<dbReference type="WBParaSite" id="BTMF_0001475001-mRNA-1">
    <property type="protein sequence ID" value="BTMF_0001475001-mRNA-1"/>
    <property type="gene ID" value="BTMF_0001475001"/>
</dbReference>
<keyword evidence="2" id="KW-1185">Reference proteome</keyword>
<evidence type="ECO:0000313" key="2">
    <source>
        <dbReference type="Proteomes" id="UP000280834"/>
    </source>
</evidence>
<name>A0A0R3R410_9BILA</name>
<reference evidence="3" key="1">
    <citation type="submission" date="2017-02" db="UniProtKB">
        <authorList>
            <consortium name="WormBaseParasite"/>
        </authorList>
    </citation>
    <scope>IDENTIFICATION</scope>
</reference>
<reference evidence="1 2" key="2">
    <citation type="submission" date="2018-11" db="EMBL/GenBank/DDBJ databases">
        <authorList>
            <consortium name="Pathogen Informatics"/>
        </authorList>
    </citation>
    <scope>NUCLEOTIDE SEQUENCE [LARGE SCALE GENOMIC DNA]</scope>
</reference>
<proteinExistence type="predicted"/>
<organism evidence="3">
    <name type="scientific">Brugia timori</name>
    <dbReference type="NCBI Taxonomy" id="42155"/>
    <lineage>
        <taxon>Eukaryota</taxon>
        <taxon>Metazoa</taxon>
        <taxon>Ecdysozoa</taxon>
        <taxon>Nematoda</taxon>
        <taxon>Chromadorea</taxon>
        <taxon>Rhabditida</taxon>
        <taxon>Spirurina</taxon>
        <taxon>Spiruromorpha</taxon>
        <taxon>Filarioidea</taxon>
        <taxon>Onchocercidae</taxon>
        <taxon>Brugia</taxon>
    </lineage>
</organism>
<dbReference type="AlphaFoldDB" id="A0A0R3R410"/>
<gene>
    <name evidence="1" type="ORF">BTMF_LOCUS12743</name>
</gene>
<evidence type="ECO:0000313" key="1">
    <source>
        <dbReference type="EMBL" id="VDO43709.1"/>
    </source>
</evidence>
<evidence type="ECO:0000313" key="3">
    <source>
        <dbReference type="WBParaSite" id="BTMF_0001475001-mRNA-1"/>
    </source>
</evidence>
<accession>A0A0R3R410</accession>
<sequence>MVQLYHKVWRRKKPINQTDVCIRRGNTNKHFKQTSGIF</sequence>
<dbReference type="EMBL" id="UZAG01019432">
    <property type="protein sequence ID" value="VDO43709.1"/>
    <property type="molecule type" value="Genomic_DNA"/>
</dbReference>
<dbReference type="Proteomes" id="UP000280834">
    <property type="component" value="Unassembled WGS sequence"/>
</dbReference>